<dbReference type="RefSeq" id="WP_184670497.1">
    <property type="nucleotide sequence ID" value="NZ_BAABAI010000024.1"/>
</dbReference>
<reference evidence="2 3" key="1">
    <citation type="submission" date="2020-08" db="EMBL/GenBank/DDBJ databases">
        <title>Sequencing the genomes of 1000 actinobacteria strains.</title>
        <authorList>
            <person name="Klenk H.-P."/>
        </authorList>
    </citation>
    <scope>NUCLEOTIDE SEQUENCE [LARGE SCALE GENOMIC DNA]</scope>
    <source>
        <strain evidence="2 3">DSM 45084</strain>
    </source>
</reference>
<evidence type="ECO:0000313" key="2">
    <source>
        <dbReference type="EMBL" id="MBB4966482.1"/>
    </source>
</evidence>
<gene>
    <name evidence="2" type="ORF">F4559_003841</name>
</gene>
<accession>A0A7W7WWY6</accession>
<feature type="transmembrane region" description="Helical" evidence="1">
    <location>
        <begin position="29"/>
        <end position="48"/>
    </location>
</feature>
<name>A0A7W7WWY6_9PSEU</name>
<dbReference type="AlphaFoldDB" id="A0A7W7WWY6"/>
<keyword evidence="1" id="KW-0812">Transmembrane</keyword>
<keyword evidence="3" id="KW-1185">Reference proteome</keyword>
<organism evidence="2 3">
    <name type="scientific">Saccharothrix violaceirubra</name>
    <dbReference type="NCBI Taxonomy" id="413306"/>
    <lineage>
        <taxon>Bacteria</taxon>
        <taxon>Bacillati</taxon>
        <taxon>Actinomycetota</taxon>
        <taxon>Actinomycetes</taxon>
        <taxon>Pseudonocardiales</taxon>
        <taxon>Pseudonocardiaceae</taxon>
        <taxon>Saccharothrix</taxon>
    </lineage>
</organism>
<evidence type="ECO:0000313" key="3">
    <source>
        <dbReference type="Proteomes" id="UP000542674"/>
    </source>
</evidence>
<dbReference type="Proteomes" id="UP000542674">
    <property type="component" value="Unassembled WGS sequence"/>
</dbReference>
<protein>
    <submittedName>
        <fullName evidence="2">Formate-dependent nitrite reductase membrane component NrfD</fullName>
    </submittedName>
</protein>
<keyword evidence="1" id="KW-0472">Membrane</keyword>
<keyword evidence="1" id="KW-1133">Transmembrane helix</keyword>
<feature type="transmembrane region" description="Helical" evidence="1">
    <location>
        <begin position="6"/>
        <end position="22"/>
    </location>
</feature>
<sequence length="58" mass="6492">MDWRVPVVYAAGLVVALLLLGRRKKVRPVAVRVLLAVVWPAVALWWLVFTLSKPPADD</sequence>
<proteinExistence type="predicted"/>
<dbReference type="EMBL" id="JACHJS010000001">
    <property type="protein sequence ID" value="MBB4966482.1"/>
    <property type="molecule type" value="Genomic_DNA"/>
</dbReference>
<evidence type="ECO:0000256" key="1">
    <source>
        <dbReference type="SAM" id="Phobius"/>
    </source>
</evidence>
<comment type="caution">
    <text evidence="2">The sequence shown here is derived from an EMBL/GenBank/DDBJ whole genome shotgun (WGS) entry which is preliminary data.</text>
</comment>